<dbReference type="InterPro" id="IPR036398">
    <property type="entry name" value="CA_dom_sf"/>
</dbReference>
<evidence type="ECO:0000256" key="7">
    <source>
        <dbReference type="SAM" id="SignalP"/>
    </source>
</evidence>
<keyword evidence="3" id="KW-0479">Metal-binding</keyword>
<evidence type="ECO:0000259" key="8">
    <source>
        <dbReference type="PROSITE" id="PS51144"/>
    </source>
</evidence>
<sequence length="295" mass="31313">MASNTHTALRLLVTAAAAAAAALVTTAAAQDVTDQGGPEWSYAGDATGPDNWANLDPRYEACGGDRQSPIDLAPTSVTGVSSLSRVVNLLPSRFVVNEDKRNSVHYECDFGRCGNTEWGGIDYTLAQLHFHTQSEHTLNGQPAPMEMHLVHLSPSGKVLVLAVLWAEGAANAAIEQLLAATPNANTTTLTAANWASLTTLESGYCVYEGSATTPDCAQNVVWLVQRQLMTAAAAQIARVRTTFKLVTDFRGNWRPTQPRNGRPVVCFDAESGGCSLPMPSPYGPLFRVPAGNSSA</sequence>
<organism evidence="9 10">
    <name type="scientific">Porphyra umbilicalis</name>
    <name type="common">Purple laver</name>
    <name type="synonym">Red alga</name>
    <dbReference type="NCBI Taxonomy" id="2786"/>
    <lineage>
        <taxon>Eukaryota</taxon>
        <taxon>Rhodophyta</taxon>
        <taxon>Bangiophyceae</taxon>
        <taxon>Bangiales</taxon>
        <taxon>Bangiaceae</taxon>
        <taxon>Porphyra</taxon>
    </lineage>
</organism>
<evidence type="ECO:0000256" key="2">
    <source>
        <dbReference type="ARBA" id="ARBA00012925"/>
    </source>
</evidence>
<evidence type="ECO:0000256" key="6">
    <source>
        <dbReference type="ARBA" id="ARBA00048348"/>
    </source>
</evidence>
<evidence type="ECO:0000313" key="10">
    <source>
        <dbReference type="Proteomes" id="UP000218209"/>
    </source>
</evidence>
<dbReference type="AlphaFoldDB" id="A0A1X6PE70"/>
<dbReference type="EMBL" id="KV918798">
    <property type="protein sequence ID" value="OSX79100.1"/>
    <property type="molecule type" value="Genomic_DNA"/>
</dbReference>
<dbReference type="Proteomes" id="UP000218209">
    <property type="component" value="Unassembled WGS sequence"/>
</dbReference>
<evidence type="ECO:0000256" key="3">
    <source>
        <dbReference type="ARBA" id="ARBA00022723"/>
    </source>
</evidence>
<dbReference type="InterPro" id="IPR001148">
    <property type="entry name" value="CA_dom"/>
</dbReference>
<dbReference type="PANTHER" id="PTHR18952:SF265">
    <property type="entry name" value="CARBONIC ANHYDRASE"/>
    <property type="match status" value="1"/>
</dbReference>
<dbReference type="GO" id="GO:0004089">
    <property type="term" value="F:carbonate dehydratase activity"/>
    <property type="evidence" value="ECO:0007669"/>
    <property type="project" value="UniProtKB-EC"/>
</dbReference>
<dbReference type="OrthoDB" id="5068at2759"/>
<evidence type="ECO:0000256" key="5">
    <source>
        <dbReference type="ARBA" id="ARBA00023239"/>
    </source>
</evidence>
<reference evidence="9 10" key="1">
    <citation type="submission" date="2017-03" db="EMBL/GenBank/DDBJ databases">
        <title>WGS assembly of Porphyra umbilicalis.</title>
        <authorList>
            <person name="Brawley S.H."/>
            <person name="Blouin N.A."/>
            <person name="Ficko-Blean E."/>
            <person name="Wheeler G.L."/>
            <person name="Lohr M."/>
            <person name="Goodson H.V."/>
            <person name="Jenkins J.W."/>
            <person name="Blaby-Haas C.E."/>
            <person name="Helliwell K.E."/>
            <person name="Chan C."/>
            <person name="Marriage T."/>
            <person name="Bhattacharya D."/>
            <person name="Klein A.S."/>
            <person name="Badis Y."/>
            <person name="Brodie J."/>
            <person name="Cao Y."/>
            <person name="Collen J."/>
            <person name="Dittami S.M."/>
            <person name="Gachon C.M."/>
            <person name="Green B.R."/>
            <person name="Karpowicz S."/>
            <person name="Kim J.W."/>
            <person name="Kudahl U."/>
            <person name="Lin S."/>
            <person name="Michel G."/>
            <person name="Mittag M."/>
            <person name="Olson B.J."/>
            <person name="Pangilinan J."/>
            <person name="Peng Y."/>
            <person name="Qiu H."/>
            <person name="Shu S."/>
            <person name="Singer J.T."/>
            <person name="Smith A.G."/>
            <person name="Sprecher B.N."/>
            <person name="Wagner V."/>
            <person name="Wang W."/>
            <person name="Wang Z.-Y."/>
            <person name="Yan J."/>
            <person name="Yarish C."/>
            <person name="Zoeuner-Riek S."/>
            <person name="Zhuang Y."/>
            <person name="Zou Y."/>
            <person name="Lindquist E.A."/>
            <person name="Grimwood J."/>
            <person name="Barry K."/>
            <person name="Rokhsar D.S."/>
            <person name="Schmutz J."/>
            <person name="Stiller J.W."/>
            <person name="Grossman A.R."/>
            <person name="Prochnik S.E."/>
        </authorList>
    </citation>
    <scope>NUCLEOTIDE SEQUENCE [LARGE SCALE GENOMIC DNA]</scope>
    <source>
        <strain evidence="9">4086291</strain>
    </source>
</reference>
<evidence type="ECO:0000256" key="1">
    <source>
        <dbReference type="ARBA" id="ARBA00010718"/>
    </source>
</evidence>
<feature type="domain" description="Alpha-carbonic anhydrase" evidence="8">
    <location>
        <begin position="38"/>
        <end position="268"/>
    </location>
</feature>
<accession>A0A1X6PE70</accession>
<evidence type="ECO:0000256" key="4">
    <source>
        <dbReference type="ARBA" id="ARBA00022833"/>
    </source>
</evidence>
<dbReference type="InterPro" id="IPR023561">
    <property type="entry name" value="Carbonic_anhydrase_a-class"/>
</dbReference>
<dbReference type="SMART" id="SM01057">
    <property type="entry name" value="Carb_anhydrase"/>
    <property type="match status" value="1"/>
</dbReference>
<gene>
    <name evidence="9" type="ORF">BU14_0087s0047</name>
</gene>
<dbReference type="InterPro" id="IPR041891">
    <property type="entry name" value="Alpha_CA_prokaryot-like"/>
</dbReference>
<dbReference type="CDD" id="cd03124">
    <property type="entry name" value="alpha_CA_prokaryotic_like"/>
    <property type="match status" value="1"/>
</dbReference>
<name>A0A1X6PE70_PORUM</name>
<feature type="signal peptide" evidence="7">
    <location>
        <begin position="1"/>
        <end position="29"/>
    </location>
</feature>
<dbReference type="GO" id="GO:0008270">
    <property type="term" value="F:zinc ion binding"/>
    <property type="evidence" value="ECO:0007669"/>
    <property type="project" value="InterPro"/>
</dbReference>
<dbReference type="PANTHER" id="PTHR18952">
    <property type="entry name" value="CARBONIC ANHYDRASE"/>
    <property type="match status" value="1"/>
</dbReference>
<proteinExistence type="inferred from homology"/>
<keyword evidence="5" id="KW-0456">Lyase</keyword>
<keyword evidence="7" id="KW-0732">Signal</keyword>
<dbReference type="EC" id="4.2.1.1" evidence="2"/>
<dbReference type="PROSITE" id="PS51144">
    <property type="entry name" value="ALPHA_CA_2"/>
    <property type="match status" value="1"/>
</dbReference>
<dbReference type="SUPFAM" id="SSF51069">
    <property type="entry name" value="Carbonic anhydrase"/>
    <property type="match status" value="1"/>
</dbReference>
<evidence type="ECO:0000313" key="9">
    <source>
        <dbReference type="EMBL" id="OSX79100.1"/>
    </source>
</evidence>
<dbReference type="Pfam" id="PF00194">
    <property type="entry name" value="Carb_anhydrase"/>
    <property type="match status" value="1"/>
</dbReference>
<feature type="chain" id="PRO_5012755843" description="carbonic anhydrase" evidence="7">
    <location>
        <begin position="30"/>
        <end position="295"/>
    </location>
</feature>
<protein>
    <recommendedName>
        <fullName evidence="2">carbonic anhydrase</fullName>
        <ecNumber evidence="2">4.2.1.1</ecNumber>
    </recommendedName>
</protein>
<keyword evidence="4" id="KW-0862">Zinc</keyword>
<comment type="catalytic activity">
    <reaction evidence="6">
        <text>hydrogencarbonate + H(+) = CO2 + H2O</text>
        <dbReference type="Rhea" id="RHEA:10748"/>
        <dbReference type="ChEBI" id="CHEBI:15377"/>
        <dbReference type="ChEBI" id="CHEBI:15378"/>
        <dbReference type="ChEBI" id="CHEBI:16526"/>
        <dbReference type="ChEBI" id="CHEBI:17544"/>
        <dbReference type="EC" id="4.2.1.1"/>
    </reaction>
</comment>
<keyword evidence="10" id="KW-1185">Reference proteome</keyword>
<dbReference type="Gene3D" id="3.10.200.10">
    <property type="entry name" value="Alpha carbonic anhydrase"/>
    <property type="match status" value="1"/>
</dbReference>
<comment type="similarity">
    <text evidence="1">Belongs to the alpha-carbonic anhydrase family.</text>
</comment>